<dbReference type="EMBL" id="NIVC01001374">
    <property type="protein sequence ID" value="PAA68729.1"/>
    <property type="molecule type" value="Genomic_DNA"/>
</dbReference>
<keyword evidence="2" id="KW-0732">Signal</keyword>
<keyword evidence="1" id="KW-0472">Membrane</keyword>
<feature type="signal peptide" evidence="2">
    <location>
        <begin position="1"/>
        <end position="23"/>
    </location>
</feature>
<name>A0A267F6L3_9PLAT</name>
<dbReference type="Proteomes" id="UP000215902">
    <property type="component" value="Unassembled WGS sequence"/>
</dbReference>
<evidence type="ECO:0000256" key="1">
    <source>
        <dbReference type="SAM" id="Phobius"/>
    </source>
</evidence>
<gene>
    <name evidence="3" type="ORF">BOX15_Mlig005534g1</name>
</gene>
<feature type="chain" id="PRO_5012605363" evidence="2">
    <location>
        <begin position="24"/>
        <end position="111"/>
    </location>
</feature>
<evidence type="ECO:0000313" key="4">
    <source>
        <dbReference type="Proteomes" id="UP000215902"/>
    </source>
</evidence>
<feature type="transmembrane region" description="Helical" evidence="1">
    <location>
        <begin position="77"/>
        <end position="96"/>
    </location>
</feature>
<protein>
    <submittedName>
        <fullName evidence="3">Uncharacterized protein</fullName>
    </submittedName>
</protein>
<reference evidence="3 4" key="1">
    <citation type="submission" date="2017-06" db="EMBL/GenBank/DDBJ databases">
        <title>A platform for efficient transgenesis in Macrostomum lignano, a flatworm model organism for stem cell research.</title>
        <authorList>
            <person name="Berezikov E."/>
        </authorList>
    </citation>
    <scope>NUCLEOTIDE SEQUENCE [LARGE SCALE GENOMIC DNA]</scope>
    <source>
        <strain evidence="3">DV1</strain>
        <tissue evidence="3">Whole organism</tissue>
    </source>
</reference>
<keyword evidence="1" id="KW-1133">Transmembrane helix</keyword>
<evidence type="ECO:0000313" key="3">
    <source>
        <dbReference type="EMBL" id="PAA68729.1"/>
    </source>
</evidence>
<keyword evidence="4" id="KW-1185">Reference proteome</keyword>
<accession>A0A267F6L3</accession>
<comment type="caution">
    <text evidence="3">The sequence shown here is derived from an EMBL/GenBank/DDBJ whole genome shotgun (WGS) entry which is preliminary data.</text>
</comment>
<evidence type="ECO:0000256" key="2">
    <source>
        <dbReference type="SAM" id="SignalP"/>
    </source>
</evidence>
<keyword evidence="1" id="KW-0812">Transmembrane</keyword>
<proteinExistence type="predicted"/>
<dbReference type="AlphaFoldDB" id="A0A267F6L3"/>
<sequence>MGCIRLALLFSIVLVILIEPGEGCVKKLKALKGAFKRVGKVFKIARRPKAAKVIANSADDVGKVAKKSKSFSTARSLLIGGTVGGAALGGAVYVGVNEKKKGMSSGSYVTH</sequence>
<organism evidence="3 4">
    <name type="scientific">Macrostomum lignano</name>
    <dbReference type="NCBI Taxonomy" id="282301"/>
    <lineage>
        <taxon>Eukaryota</taxon>
        <taxon>Metazoa</taxon>
        <taxon>Spiralia</taxon>
        <taxon>Lophotrochozoa</taxon>
        <taxon>Platyhelminthes</taxon>
        <taxon>Rhabditophora</taxon>
        <taxon>Macrostomorpha</taxon>
        <taxon>Macrostomida</taxon>
        <taxon>Macrostomidae</taxon>
        <taxon>Macrostomum</taxon>
    </lineage>
</organism>